<dbReference type="RefSeq" id="WP_169383392.1">
    <property type="nucleotide sequence ID" value="NZ_JAAXLA010000044.1"/>
</dbReference>
<dbReference type="Proteomes" id="UP000820669">
    <property type="component" value="Unassembled WGS sequence"/>
</dbReference>
<sequence>MTTFADLSAFLGGGTGILLMLIMAAVPLLPHQGRRAAALPTGAPGTPGAAVVAAQRDRPGSRVAVRPVHSSCAG</sequence>
<keyword evidence="3" id="KW-1185">Reference proteome</keyword>
<evidence type="ECO:0000313" key="3">
    <source>
        <dbReference type="Proteomes" id="UP000820669"/>
    </source>
</evidence>
<feature type="transmembrane region" description="Helical" evidence="1">
    <location>
        <begin position="6"/>
        <end position="29"/>
    </location>
</feature>
<organism evidence="2 3">
    <name type="scientific">Pseudonocardia acidicola</name>
    <dbReference type="NCBI Taxonomy" id="2724939"/>
    <lineage>
        <taxon>Bacteria</taxon>
        <taxon>Bacillati</taxon>
        <taxon>Actinomycetota</taxon>
        <taxon>Actinomycetes</taxon>
        <taxon>Pseudonocardiales</taxon>
        <taxon>Pseudonocardiaceae</taxon>
        <taxon>Pseudonocardia</taxon>
    </lineage>
</organism>
<name>A0ABX1SIB4_9PSEU</name>
<evidence type="ECO:0000256" key="1">
    <source>
        <dbReference type="SAM" id="Phobius"/>
    </source>
</evidence>
<accession>A0ABX1SIB4</accession>
<keyword evidence="1" id="KW-1133">Transmembrane helix</keyword>
<comment type="caution">
    <text evidence="2">The sequence shown here is derived from an EMBL/GenBank/DDBJ whole genome shotgun (WGS) entry which is preliminary data.</text>
</comment>
<keyword evidence="1" id="KW-0812">Transmembrane</keyword>
<keyword evidence="1" id="KW-0472">Membrane</keyword>
<reference evidence="2 3" key="1">
    <citation type="submission" date="2020-04" db="EMBL/GenBank/DDBJ databases">
        <authorList>
            <person name="Klaysubun C."/>
            <person name="Duangmal K."/>
            <person name="Lipun K."/>
        </authorList>
    </citation>
    <scope>NUCLEOTIDE SEQUENCE [LARGE SCALE GENOMIC DNA]</scope>
    <source>
        <strain evidence="2 3">K10HN5</strain>
    </source>
</reference>
<protein>
    <submittedName>
        <fullName evidence="2">Uncharacterized protein</fullName>
    </submittedName>
</protein>
<evidence type="ECO:0000313" key="2">
    <source>
        <dbReference type="EMBL" id="NMH99913.1"/>
    </source>
</evidence>
<gene>
    <name evidence="2" type="ORF">HF526_21715</name>
</gene>
<dbReference type="EMBL" id="JAAXLA010000044">
    <property type="protein sequence ID" value="NMH99913.1"/>
    <property type="molecule type" value="Genomic_DNA"/>
</dbReference>
<proteinExistence type="predicted"/>